<gene>
    <name evidence="9" type="ORF">A1O9_03926</name>
</gene>
<dbReference type="EMBL" id="AMGV01000003">
    <property type="protein sequence ID" value="KEF59083.1"/>
    <property type="molecule type" value="Genomic_DNA"/>
</dbReference>
<comment type="subcellular location">
    <subcellularLocation>
        <location evidence="1">Membrane</location>
        <topology evidence="1">Multi-pass membrane protein</topology>
    </subcellularLocation>
</comment>
<evidence type="ECO:0000256" key="1">
    <source>
        <dbReference type="ARBA" id="ARBA00004141"/>
    </source>
</evidence>
<dbReference type="GO" id="GO:1990573">
    <property type="term" value="P:potassium ion import across plasma membrane"/>
    <property type="evidence" value="ECO:0007669"/>
    <property type="project" value="TreeGrafter"/>
</dbReference>
<dbReference type="PANTHER" id="PTHR31064">
    <property type="entry name" value="POTASSIUM TRANSPORT PROTEIN DDB_G0292412-RELATED"/>
    <property type="match status" value="1"/>
</dbReference>
<name>A0A072PID3_9EURO</name>
<dbReference type="AlphaFoldDB" id="A0A072PID3"/>
<comment type="caution">
    <text evidence="9">The sequence shown here is derived from an EMBL/GenBank/DDBJ whole genome shotgun (WGS) entry which is preliminary data.</text>
</comment>
<evidence type="ECO:0000256" key="3">
    <source>
        <dbReference type="ARBA" id="ARBA00022692"/>
    </source>
</evidence>
<feature type="transmembrane region" description="Helical" evidence="8">
    <location>
        <begin position="261"/>
        <end position="280"/>
    </location>
</feature>
<keyword evidence="10" id="KW-1185">Reference proteome</keyword>
<keyword evidence="2" id="KW-0813">Transport</keyword>
<feature type="transmembrane region" description="Helical" evidence="8">
    <location>
        <begin position="292"/>
        <end position="311"/>
    </location>
</feature>
<feature type="transmembrane region" description="Helical" evidence="8">
    <location>
        <begin position="544"/>
        <end position="566"/>
    </location>
</feature>
<evidence type="ECO:0000256" key="4">
    <source>
        <dbReference type="ARBA" id="ARBA00022989"/>
    </source>
</evidence>
<sequence length="650" mass="72712">MGSSIFVSIAVLSVRKGAFERQLEELAERKRRRLGIRTLSFSLSKRRASVSNQREEAVASGVVRGNPIQDPDPETEYRPTFSARVRTESMNNQQKPEVPNGDADPGPEPAVPGHITFGDEPHPLRQATGQMQPPQRRRTILPGNSGVAAHSMANHPRHAQPVVRRNEESDECNQLRSGSLARLNKYFDSIGGLVGRNSQFHHLSEKERRALGGIEYDAICFLSWLVPIYFVLFQLFGAIGVGAWLQINRPDSAYANGLNPFWTGAFFAISAFNNSGMALLDANATALQTSYYCLLTLSLLILAGNTCFPPFLRLIVWTLRNCIPKTWSPRWQKWRNVLTFILNHPRRVYTNLFPAKHTWWLVLSLILLNGIDWLAFEILNSGNPVVESIPSHFRVLDGLFQAFAVRNGGFYVVAISGLYPGLLVLYVLMMYISAFPVTMAIRNTNVYEERSLGIFADEQAEEGPPQMKVSQSRGRDFLKGLKRTMTISHGPGTAQTAKSASGWSNQDFLRTQLRGQLGHDLWWIALAIFLITIIETGQFNRDPVVFSIFNVIFEVVSAYGCVGISVGVPWNAYSFCGAWHTGSKLVLCAVMLRGRHRGLPVAIDRAILLPSATLGWAEEEDAHRRQWSRSRMRESDGQRSRSLSAVGRMV</sequence>
<dbReference type="PANTHER" id="PTHR31064:SF37">
    <property type="entry name" value="TRANSPORTER, PUTATIVE (EUROFUNG)-RELATED"/>
    <property type="match status" value="1"/>
</dbReference>
<dbReference type="GO" id="GO:0140107">
    <property type="term" value="F:high-affinity potassium ion transmembrane transporter activity"/>
    <property type="evidence" value="ECO:0007669"/>
    <property type="project" value="TreeGrafter"/>
</dbReference>
<dbReference type="GeneID" id="25278860"/>
<dbReference type="InterPro" id="IPR051143">
    <property type="entry name" value="TrkH_K-transport"/>
</dbReference>
<dbReference type="Proteomes" id="UP000027920">
    <property type="component" value="Unassembled WGS sequence"/>
</dbReference>
<evidence type="ECO:0000256" key="8">
    <source>
        <dbReference type="SAM" id="Phobius"/>
    </source>
</evidence>
<feature type="transmembrane region" description="Helical" evidence="8">
    <location>
        <begin position="410"/>
        <end position="432"/>
    </location>
</feature>
<evidence type="ECO:0000256" key="5">
    <source>
        <dbReference type="ARBA" id="ARBA00023065"/>
    </source>
</evidence>
<evidence type="ECO:0000256" key="2">
    <source>
        <dbReference type="ARBA" id="ARBA00022448"/>
    </source>
</evidence>
<organism evidence="9 10">
    <name type="scientific">Exophiala aquamarina CBS 119918</name>
    <dbReference type="NCBI Taxonomy" id="1182545"/>
    <lineage>
        <taxon>Eukaryota</taxon>
        <taxon>Fungi</taxon>
        <taxon>Dikarya</taxon>
        <taxon>Ascomycota</taxon>
        <taxon>Pezizomycotina</taxon>
        <taxon>Eurotiomycetes</taxon>
        <taxon>Chaetothyriomycetidae</taxon>
        <taxon>Chaetothyriales</taxon>
        <taxon>Herpotrichiellaceae</taxon>
        <taxon>Exophiala</taxon>
    </lineage>
</organism>
<feature type="transmembrane region" description="Helical" evidence="8">
    <location>
        <begin position="218"/>
        <end position="241"/>
    </location>
</feature>
<reference evidence="9 10" key="1">
    <citation type="submission" date="2013-03" db="EMBL/GenBank/DDBJ databases">
        <title>The Genome Sequence of Exophiala aquamarina CBS 119918.</title>
        <authorList>
            <consortium name="The Broad Institute Genomics Platform"/>
            <person name="Cuomo C."/>
            <person name="de Hoog S."/>
            <person name="Gorbushina A."/>
            <person name="Walker B."/>
            <person name="Young S.K."/>
            <person name="Zeng Q."/>
            <person name="Gargeya S."/>
            <person name="Fitzgerald M."/>
            <person name="Haas B."/>
            <person name="Abouelleil A."/>
            <person name="Allen A.W."/>
            <person name="Alvarado L."/>
            <person name="Arachchi H.M."/>
            <person name="Berlin A.M."/>
            <person name="Chapman S.B."/>
            <person name="Gainer-Dewar J."/>
            <person name="Goldberg J."/>
            <person name="Griggs A."/>
            <person name="Gujja S."/>
            <person name="Hansen M."/>
            <person name="Howarth C."/>
            <person name="Imamovic A."/>
            <person name="Ireland A."/>
            <person name="Larimer J."/>
            <person name="McCowan C."/>
            <person name="Murphy C."/>
            <person name="Pearson M."/>
            <person name="Poon T.W."/>
            <person name="Priest M."/>
            <person name="Roberts A."/>
            <person name="Saif S."/>
            <person name="Shea T."/>
            <person name="Sisk P."/>
            <person name="Sykes S."/>
            <person name="Wortman J."/>
            <person name="Nusbaum C."/>
            <person name="Birren B."/>
        </authorList>
    </citation>
    <scope>NUCLEOTIDE SEQUENCE [LARGE SCALE GENOMIC DNA]</scope>
    <source>
        <strain evidence="9 10">CBS 119918</strain>
    </source>
</reference>
<keyword evidence="3 8" id="KW-0812">Transmembrane</keyword>
<evidence type="ECO:0008006" key="11">
    <source>
        <dbReference type="Google" id="ProtNLM"/>
    </source>
</evidence>
<dbReference type="GO" id="GO:0005886">
    <property type="term" value="C:plasma membrane"/>
    <property type="evidence" value="ECO:0007669"/>
    <property type="project" value="TreeGrafter"/>
</dbReference>
<dbReference type="VEuPathDB" id="FungiDB:A1O9_03926"/>
<proteinExistence type="predicted"/>
<dbReference type="GO" id="GO:0030007">
    <property type="term" value="P:intracellular potassium ion homeostasis"/>
    <property type="evidence" value="ECO:0007669"/>
    <property type="project" value="TreeGrafter"/>
</dbReference>
<dbReference type="OrthoDB" id="9999863at2759"/>
<feature type="transmembrane region" description="Helical" evidence="8">
    <location>
        <begin position="358"/>
        <end position="376"/>
    </location>
</feature>
<feature type="region of interest" description="Disordered" evidence="7">
    <location>
        <begin position="627"/>
        <end position="650"/>
    </location>
</feature>
<dbReference type="HOGENOM" id="CLU_005947_4_0_1"/>
<keyword evidence="6 8" id="KW-0472">Membrane</keyword>
<keyword evidence="4 8" id="KW-1133">Transmembrane helix</keyword>
<protein>
    <recommendedName>
        <fullName evidence="11">Potassium transport protein</fullName>
    </recommendedName>
</protein>
<keyword evidence="5" id="KW-0406">Ion transport</keyword>
<feature type="transmembrane region" description="Helical" evidence="8">
    <location>
        <begin position="521"/>
        <end position="537"/>
    </location>
</feature>
<dbReference type="STRING" id="1182545.A0A072PID3"/>
<dbReference type="InterPro" id="IPR003445">
    <property type="entry name" value="Cat_transpt"/>
</dbReference>
<evidence type="ECO:0000256" key="6">
    <source>
        <dbReference type="ARBA" id="ARBA00023136"/>
    </source>
</evidence>
<dbReference type="RefSeq" id="XP_013261673.1">
    <property type="nucleotide sequence ID" value="XM_013406219.1"/>
</dbReference>
<evidence type="ECO:0000256" key="7">
    <source>
        <dbReference type="SAM" id="MobiDB-lite"/>
    </source>
</evidence>
<evidence type="ECO:0000313" key="9">
    <source>
        <dbReference type="EMBL" id="KEF59083.1"/>
    </source>
</evidence>
<dbReference type="Pfam" id="PF02386">
    <property type="entry name" value="TrkH"/>
    <property type="match status" value="1"/>
</dbReference>
<feature type="region of interest" description="Disordered" evidence="7">
    <location>
        <begin position="85"/>
        <end position="107"/>
    </location>
</feature>
<accession>A0A072PID3</accession>
<evidence type="ECO:0000313" key="10">
    <source>
        <dbReference type="Proteomes" id="UP000027920"/>
    </source>
</evidence>